<dbReference type="InterPro" id="IPR001849">
    <property type="entry name" value="PH_domain"/>
</dbReference>
<evidence type="ECO:0000256" key="9">
    <source>
        <dbReference type="ARBA" id="ARBA00023242"/>
    </source>
</evidence>
<organism evidence="16 17">
    <name type="scientific">Vigna unguiculata</name>
    <name type="common">Cowpea</name>
    <dbReference type="NCBI Taxonomy" id="3917"/>
    <lineage>
        <taxon>Eukaryota</taxon>
        <taxon>Viridiplantae</taxon>
        <taxon>Streptophyta</taxon>
        <taxon>Embryophyta</taxon>
        <taxon>Tracheophyta</taxon>
        <taxon>Spermatophyta</taxon>
        <taxon>Magnoliopsida</taxon>
        <taxon>eudicotyledons</taxon>
        <taxon>Gunneridae</taxon>
        <taxon>Pentapetalae</taxon>
        <taxon>rosids</taxon>
        <taxon>fabids</taxon>
        <taxon>Fabales</taxon>
        <taxon>Fabaceae</taxon>
        <taxon>Papilionoideae</taxon>
        <taxon>50 kb inversion clade</taxon>
        <taxon>NPAAA clade</taxon>
        <taxon>indigoferoid/millettioid clade</taxon>
        <taxon>Phaseoleae</taxon>
        <taxon>Vigna</taxon>
    </lineage>
</organism>
<dbReference type="InterPro" id="IPR027417">
    <property type="entry name" value="P-loop_NTPase"/>
</dbReference>
<feature type="transmembrane region" description="Helical" evidence="14">
    <location>
        <begin position="462"/>
        <end position="479"/>
    </location>
</feature>
<dbReference type="GO" id="GO:0003924">
    <property type="term" value="F:GTPase activity"/>
    <property type="evidence" value="ECO:0007669"/>
    <property type="project" value="InterPro"/>
</dbReference>
<evidence type="ECO:0000256" key="7">
    <source>
        <dbReference type="ARBA" id="ARBA00023134"/>
    </source>
</evidence>
<comment type="subcellular location">
    <subcellularLocation>
        <location evidence="1">Nucleus</location>
    </subcellularLocation>
</comment>
<dbReference type="InterPro" id="IPR053057">
    <property type="entry name" value="XLG_GTP-binding"/>
</dbReference>
<dbReference type="SUPFAM" id="SSF47895">
    <property type="entry name" value="Transducin (alpha subunit), insertion domain"/>
    <property type="match status" value="1"/>
</dbReference>
<dbReference type="PROSITE" id="PS51882">
    <property type="entry name" value="G_ALPHA"/>
    <property type="match status" value="1"/>
</dbReference>
<dbReference type="EMBL" id="CP039349">
    <property type="protein sequence ID" value="QCD92348.1"/>
    <property type="molecule type" value="Genomic_DNA"/>
</dbReference>
<proteinExistence type="inferred from homology"/>
<keyword evidence="2 12" id="KW-0479">Metal-binding</keyword>
<dbReference type="GO" id="GO:0005634">
    <property type="term" value="C:nucleus"/>
    <property type="evidence" value="ECO:0007669"/>
    <property type="project" value="UniProtKB-SubCell"/>
</dbReference>
<dbReference type="FunFam" id="3.40.50.300:FF:001044">
    <property type="entry name" value="Extra-large guanine nucleotide-binding protein 3"/>
    <property type="match status" value="1"/>
</dbReference>
<comment type="similarity">
    <text evidence="10">Belongs to the G-alpha family. XLG subfamily.</text>
</comment>
<evidence type="ECO:0000313" key="16">
    <source>
        <dbReference type="EMBL" id="QCD92348.1"/>
    </source>
</evidence>
<feature type="compositionally biased region" description="Low complexity" evidence="13">
    <location>
        <begin position="121"/>
        <end position="133"/>
    </location>
</feature>
<dbReference type="CDD" id="cd00066">
    <property type="entry name" value="G-alpha"/>
    <property type="match status" value="1"/>
</dbReference>
<keyword evidence="14" id="KW-0812">Transmembrane</keyword>
<evidence type="ECO:0000313" key="17">
    <source>
        <dbReference type="Proteomes" id="UP000501690"/>
    </source>
</evidence>
<feature type="binding site" evidence="12">
    <location>
        <position position="710"/>
    </location>
    <ligand>
        <name>Mg(2+)</name>
        <dbReference type="ChEBI" id="CHEBI:18420"/>
    </ligand>
</feature>
<dbReference type="AlphaFoldDB" id="A0A4D6LVH9"/>
<keyword evidence="12" id="KW-0460">Magnesium</keyword>
<evidence type="ECO:0000259" key="15">
    <source>
        <dbReference type="PROSITE" id="PS50003"/>
    </source>
</evidence>
<dbReference type="SUPFAM" id="SSF52540">
    <property type="entry name" value="P-loop containing nucleoside triphosphate hydrolases"/>
    <property type="match status" value="1"/>
</dbReference>
<feature type="compositionally biased region" description="Low complexity" evidence="13">
    <location>
        <begin position="154"/>
        <end position="165"/>
    </location>
</feature>
<dbReference type="FunFam" id="1.10.400.10:FF:000005">
    <property type="entry name" value="Extra-large guanine nucleotide-binding protein 3"/>
    <property type="match status" value="1"/>
</dbReference>
<keyword evidence="17" id="KW-1185">Reference proteome</keyword>
<evidence type="ECO:0000256" key="4">
    <source>
        <dbReference type="ARBA" id="ARBA00022771"/>
    </source>
</evidence>
<dbReference type="Pfam" id="PF00503">
    <property type="entry name" value="G-alpha"/>
    <property type="match status" value="1"/>
</dbReference>
<evidence type="ECO:0000256" key="5">
    <source>
        <dbReference type="ARBA" id="ARBA00022833"/>
    </source>
</evidence>
<evidence type="ECO:0000256" key="14">
    <source>
        <dbReference type="SAM" id="Phobius"/>
    </source>
</evidence>
<dbReference type="PROSITE" id="PS50003">
    <property type="entry name" value="PH_DOMAIN"/>
    <property type="match status" value="1"/>
</dbReference>
<protein>
    <submittedName>
        <fullName evidence="16">Guanine nucleotide binding protein</fullName>
    </submittedName>
</protein>
<evidence type="ECO:0000256" key="12">
    <source>
        <dbReference type="PIRSR" id="PIRSR601019-2"/>
    </source>
</evidence>
<dbReference type="Gene3D" id="1.10.400.10">
    <property type="entry name" value="GI Alpha 1, domain 2-like"/>
    <property type="match status" value="1"/>
</dbReference>
<keyword evidence="14" id="KW-1133">Transmembrane helix</keyword>
<evidence type="ECO:0000256" key="11">
    <source>
        <dbReference type="PIRSR" id="PIRSR601019-1"/>
    </source>
</evidence>
<dbReference type="PANTHER" id="PTHR36486:SF4">
    <property type="entry name" value="PH DOMAIN-CONTAINING PROTEIN"/>
    <property type="match status" value="1"/>
</dbReference>
<feature type="binding site" evidence="11">
    <location>
        <begin position="819"/>
        <end position="822"/>
    </location>
    <ligand>
        <name>GTP</name>
        <dbReference type="ChEBI" id="CHEBI:37565"/>
    </ligand>
</feature>
<keyword evidence="4" id="KW-0863">Zinc-finger</keyword>
<feature type="region of interest" description="Disordered" evidence="13">
    <location>
        <begin position="97"/>
        <end position="223"/>
    </location>
</feature>
<accession>A0A4D6LVH9</accession>
<dbReference type="GO" id="GO:0007186">
    <property type="term" value="P:G protein-coupled receptor signaling pathway"/>
    <property type="evidence" value="ECO:0007669"/>
    <property type="project" value="InterPro"/>
</dbReference>
<keyword evidence="9" id="KW-0539">Nucleus</keyword>
<dbReference type="GO" id="GO:0031683">
    <property type="term" value="F:G-protein beta/gamma-subunit complex binding"/>
    <property type="evidence" value="ECO:0007669"/>
    <property type="project" value="InterPro"/>
</dbReference>
<keyword evidence="6" id="KW-0106">Calcium</keyword>
<dbReference type="InterPro" id="IPR001019">
    <property type="entry name" value="Gprotein_alpha_su"/>
</dbReference>
<dbReference type="Proteomes" id="UP000501690">
    <property type="component" value="Linkage Group LG5"/>
</dbReference>
<feature type="transmembrane region" description="Helical" evidence="14">
    <location>
        <begin position="491"/>
        <end position="509"/>
    </location>
</feature>
<evidence type="ECO:0000256" key="1">
    <source>
        <dbReference type="ARBA" id="ARBA00004123"/>
    </source>
</evidence>
<feature type="domain" description="PH" evidence="15">
    <location>
        <begin position="1"/>
        <end position="21"/>
    </location>
</feature>
<sequence>MASESTEEDKSWEHVLRRMLPAGAPLPDEEHLDYSIAVEYEGPPVPYDVPKVDPLEIGATASAVAVPIRTASIVSDHNASASIPVAMPVHPRFSRFGRIRNGGFDRAPPPPPRSPVESRRSSSVSRSQSQFDSRSGEVVYRSDYSGEVNDEDGASSASEASEQQSPPNSAPVPRGGPGAGKRPTTVTFHTPRDSEDDGDDFPSPRSVATEPVGSPVGASPSRNTKRWICSRCGNSNRLKEKEACLVCDSRYCSNCVLKAMGSMPEGRKCVSCIGKPIDESKRPSLGKCSRMLSKVCSSLEINQIMKAEKECPANQLRPEQLIVNGRQLRQEELAEILGCPIPPQKLKPGRYWYDKDSGLWGKEGEKPDKIISSKLNIGGKLQTDASNGNTRVYMNGREITKIELRMLKLANVQCPRDTHFWVYEDGSYEEEGQNNIKGNIWGKVLSYLIIAYTSVQFRLESVSLLNLVFYTILVWFMVGRRPLVSFVHYSHCLYLPLILLGSGIIQLTIQQDLCLNIWSKAEFRNFCCLAWKGLEQPRYSNRHAKFLYGNKFSSEELQNIKLMIQSNMYKYLSILLEGREQFEEEALAERESTSLEGEGSGQVQETAADGNKPCIYSINQRFKHFSDWLLDIMATGDLEAFFPAATREYAPMVDEIWRDPAVQETYKRREELHNLPDVAKYFLDRAIEISSNEYEPSDKDVLYAEGVTQSNGLAFMEFSFDDRSPMSEIYSENLNCPPPLTKYQLIRINSKGLRDGCKWLEMFEDVRAIIFCVALSDYDQMWPSSNGQLRNKLLASKDLFESLVKHPCFKDTPFVLLLNKYDAFEDKINKVPLSSCEWFGDFCPVRPHHNNHALAHQAYYYVAVKFKELYYSLTGQKLFVGQTRGRDRTSVDEAFKYIREIIKWDDEKDDDVYEINPEESFYSTEMSSSPFVRQE</sequence>
<name>A0A4D6LVH9_VIGUN</name>
<evidence type="ECO:0000256" key="2">
    <source>
        <dbReference type="ARBA" id="ARBA00022723"/>
    </source>
</evidence>
<evidence type="ECO:0000256" key="13">
    <source>
        <dbReference type="SAM" id="MobiDB-lite"/>
    </source>
</evidence>
<dbReference type="GO" id="GO:0008270">
    <property type="term" value="F:zinc ion binding"/>
    <property type="evidence" value="ECO:0007669"/>
    <property type="project" value="UniProtKB-KW"/>
</dbReference>
<reference evidence="16 17" key="1">
    <citation type="submission" date="2019-04" db="EMBL/GenBank/DDBJ databases">
        <title>An improved genome assembly and genetic linkage map for asparagus bean, Vigna unguiculata ssp. sesquipedialis.</title>
        <authorList>
            <person name="Xia Q."/>
            <person name="Zhang R."/>
            <person name="Dong Y."/>
        </authorList>
    </citation>
    <scope>NUCLEOTIDE SEQUENCE [LARGE SCALE GENOMIC DNA]</scope>
    <source>
        <tissue evidence="16">Leaf</tissue>
    </source>
</reference>
<evidence type="ECO:0000256" key="8">
    <source>
        <dbReference type="ARBA" id="ARBA00023224"/>
    </source>
</evidence>
<dbReference type="PANTHER" id="PTHR36486">
    <property type="entry name" value="OS01G0977800 PROTEIN"/>
    <property type="match status" value="1"/>
</dbReference>
<keyword evidence="3 11" id="KW-0547">Nucleotide-binding</keyword>
<evidence type="ECO:0000256" key="3">
    <source>
        <dbReference type="ARBA" id="ARBA00022741"/>
    </source>
</evidence>
<dbReference type="GO" id="GO:0005525">
    <property type="term" value="F:GTP binding"/>
    <property type="evidence" value="ECO:0007669"/>
    <property type="project" value="UniProtKB-KW"/>
</dbReference>
<dbReference type="SMART" id="SM00275">
    <property type="entry name" value="G_alpha"/>
    <property type="match status" value="1"/>
</dbReference>
<evidence type="ECO:0000256" key="6">
    <source>
        <dbReference type="ARBA" id="ARBA00022837"/>
    </source>
</evidence>
<evidence type="ECO:0000256" key="10">
    <source>
        <dbReference type="ARBA" id="ARBA00060880"/>
    </source>
</evidence>
<keyword evidence="8" id="KW-0807">Transducer</keyword>
<gene>
    <name evidence="16" type="ORF">DEO72_LG5g410</name>
</gene>
<keyword evidence="7 11" id="KW-0342">GTP-binding</keyword>
<dbReference type="Gene3D" id="3.40.50.300">
    <property type="entry name" value="P-loop containing nucleotide triphosphate hydrolases"/>
    <property type="match status" value="1"/>
</dbReference>
<dbReference type="InterPro" id="IPR011025">
    <property type="entry name" value="GproteinA_insert"/>
</dbReference>
<keyword evidence="14" id="KW-0472">Membrane</keyword>
<keyword evidence="5" id="KW-0862">Zinc</keyword>